<protein>
    <submittedName>
        <fullName evidence="1">Uncharacterized protein</fullName>
    </submittedName>
</protein>
<reference evidence="1" key="2">
    <citation type="submission" date="2020-06" db="EMBL/GenBank/DDBJ databases">
        <title>Helianthus annuus Genome sequencing and assembly Release 2.</title>
        <authorList>
            <person name="Gouzy J."/>
            <person name="Langlade N."/>
            <person name="Munos S."/>
        </authorList>
    </citation>
    <scope>NUCLEOTIDE SEQUENCE</scope>
    <source>
        <tissue evidence="1">Leaves</tissue>
    </source>
</reference>
<organism evidence="1 2">
    <name type="scientific">Helianthus annuus</name>
    <name type="common">Common sunflower</name>
    <dbReference type="NCBI Taxonomy" id="4232"/>
    <lineage>
        <taxon>Eukaryota</taxon>
        <taxon>Viridiplantae</taxon>
        <taxon>Streptophyta</taxon>
        <taxon>Embryophyta</taxon>
        <taxon>Tracheophyta</taxon>
        <taxon>Spermatophyta</taxon>
        <taxon>Magnoliopsida</taxon>
        <taxon>eudicotyledons</taxon>
        <taxon>Gunneridae</taxon>
        <taxon>Pentapetalae</taxon>
        <taxon>asterids</taxon>
        <taxon>campanulids</taxon>
        <taxon>Asterales</taxon>
        <taxon>Asteraceae</taxon>
        <taxon>Asteroideae</taxon>
        <taxon>Heliantheae alliance</taxon>
        <taxon>Heliantheae</taxon>
        <taxon>Helianthus</taxon>
    </lineage>
</organism>
<dbReference type="AlphaFoldDB" id="A0A9K3E919"/>
<evidence type="ECO:0000313" key="1">
    <source>
        <dbReference type="EMBL" id="KAF5768229.1"/>
    </source>
</evidence>
<dbReference type="Proteomes" id="UP000215914">
    <property type="component" value="Unassembled WGS sequence"/>
</dbReference>
<reference evidence="1" key="1">
    <citation type="journal article" date="2017" name="Nature">
        <title>The sunflower genome provides insights into oil metabolism, flowering and Asterid evolution.</title>
        <authorList>
            <person name="Badouin H."/>
            <person name="Gouzy J."/>
            <person name="Grassa C.J."/>
            <person name="Murat F."/>
            <person name="Staton S.E."/>
            <person name="Cottret L."/>
            <person name="Lelandais-Briere C."/>
            <person name="Owens G.L."/>
            <person name="Carrere S."/>
            <person name="Mayjonade B."/>
            <person name="Legrand L."/>
            <person name="Gill N."/>
            <person name="Kane N.C."/>
            <person name="Bowers J.E."/>
            <person name="Hubner S."/>
            <person name="Bellec A."/>
            <person name="Berard A."/>
            <person name="Berges H."/>
            <person name="Blanchet N."/>
            <person name="Boniface M.C."/>
            <person name="Brunel D."/>
            <person name="Catrice O."/>
            <person name="Chaidir N."/>
            <person name="Claudel C."/>
            <person name="Donnadieu C."/>
            <person name="Faraut T."/>
            <person name="Fievet G."/>
            <person name="Helmstetter N."/>
            <person name="King M."/>
            <person name="Knapp S.J."/>
            <person name="Lai Z."/>
            <person name="Le Paslier M.C."/>
            <person name="Lippi Y."/>
            <person name="Lorenzon L."/>
            <person name="Mandel J.R."/>
            <person name="Marage G."/>
            <person name="Marchand G."/>
            <person name="Marquand E."/>
            <person name="Bret-Mestries E."/>
            <person name="Morien E."/>
            <person name="Nambeesan S."/>
            <person name="Nguyen T."/>
            <person name="Pegot-Espagnet P."/>
            <person name="Pouilly N."/>
            <person name="Raftis F."/>
            <person name="Sallet E."/>
            <person name="Schiex T."/>
            <person name="Thomas J."/>
            <person name="Vandecasteele C."/>
            <person name="Vares D."/>
            <person name="Vear F."/>
            <person name="Vautrin S."/>
            <person name="Crespi M."/>
            <person name="Mangin B."/>
            <person name="Burke J.M."/>
            <person name="Salse J."/>
            <person name="Munos S."/>
            <person name="Vincourt P."/>
            <person name="Rieseberg L.H."/>
            <person name="Langlade N.B."/>
        </authorList>
    </citation>
    <scope>NUCLEOTIDE SEQUENCE</scope>
    <source>
        <tissue evidence="1">Leaves</tissue>
    </source>
</reference>
<sequence length="63" mass="7064">MIINCWEDEDDDCSSIVPSKCRKAYVSDVEKVQVTGEEMGIDDVDGMALRLHAKCSVFEILPE</sequence>
<evidence type="ECO:0000313" key="2">
    <source>
        <dbReference type="Proteomes" id="UP000215914"/>
    </source>
</evidence>
<gene>
    <name evidence="1" type="ORF">HanXRQr2_Chr14g0633981</name>
</gene>
<proteinExistence type="predicted"/>
<accession>A0A9K3E919</accession>
<comment type="caution">
    <text evidence="1">The sequence shown here is derived from an EMBL/GenBank/DDBJ whole genome shotgun (WGS) entry which is preliminary data.</text>
</comment>
<dbReference type="EMBL" id="MNCJ02000329">
    <property type="protein sequence ID" value="KAF5768229.1"/>
    <property type="molecule type" value="Genomic_DNA"/>
</dbReference>
<name>A0A9K3E919_HELAN</name>
<dbReference type="Gramene" id="mRNA:HanXRQr2_Chr14g0633981">
    <property type="protein sequence ID" value="mRNA:HanXRQr2_Chr14g0633981"/>
    <property type="gene ID" value="HanXRQr2_Chr14g0633981"/>
</dbReference>
<keyword evidence="2" id="KW-1185">Reference proteome</keyword>